<name>A0A7X5QZ01_9MICO</name>
<dbReference type="RefSeq" id="WP_167147322.1">
    <property type="nucleotide sequence ID" value="NZ_JAAMOX010000001.1"/>
</dbReference>
<feature type="region of interest" description="Disordered" evidence="1">
    <location>
        <begin position="37"/>
        <end position="64"/>
    </location>
</feature>
<feature type="signal peptide" evidence="2">
    <location>
        <begin position="1"/>
        <end position="32"/>
    </location>
</feature>
<reference evidence="3 4" key="1">
    <citation type="submission" date="2020-02" db="EMBL/GenBank/DDBJ databases">
        <title>Sequencing the genomes of 1000 actinobacteria strains.</title>
        <authorList>
            <person name="Klenk H.-P."/>
        </authorList>
    </citation>
    <scope>NUCLEOTIDE SEQUENCE [LARGE SCALE GENOMIC DNA]</scope>
    <source>
        <strain evidence="3 4">DSM 27960</strain>
    </source>
</reference>
<dbReference type="PROSITE" id="PS51257">
    <property type="entry name" value="PROKAR_LIPOPROTEIN"/>
    <property type="match status" value="1"/>
</dbReference>
<dbReference type="Gene3D" id="2.60.40.2880">
    <property type="entry name" value="MmpS1-5, C-terminal soluble domain"/>
    <property type="match status" value="1"/>
</dbReference>
<evidence type="ECO:0000313" key="4">
    <source>
        <dbReference type="Proteomes" id="UP000541033"/>
    </source>
</evidence>
<evidence type="ECO:0008006" key="5">
    <source>
        <dbReference type="Google" id="ProtNLM"/>
    </source>
</evidence>
<keyword evidence="2" id="KW-0732">Signal</keyword>
<dbReference type="InterPro" id="IPR038468">
    <property type="entry name" value="MmpS_C"/>
</dbReference>
<dbReference type="Proteomes" id="UP000541033">
    <property type="component" value="Unassembled WGS sequence"/>
</dbReference>
<evidence type="ECO:0000256" key="2">
    <source>
        <dbReference type="SAM" id="SignalP"/>
    </source>
</evidence>
<accession>A0A7X5QZ01</accession>
<organism evidence="3 4">
    <name type="scientific">Lysinibacter cavernae</name>
    <dbReference type="NCBI Taxonomy" id="1640652"/>
    <lineage>
        <taxon>Bacteria</taxon>
        <taxon>Bacillati</taxon>
        <taxon>Actinomycetota</taxon>
        <taxon>Actinomycetes</taxon>
        <taxon>Micrococcales</taxon>
        <taxon>Microbacteriaceae</taxon>
        <taxon>Lysinibacter</taxon>
    </lineage>
</organism>
<proteinExistence type="predicted"/>
<evidence type="ECO:0000313" key="3">
    <source>
        <dbReference type="EMBL" id="NIH52573.1"/>
    </source>
</evidence>
<protein>
    <recommendedName>
        <fullName evidence="5">MmpS family membrane protein</fullName>
    </recommendedName>
</protein>
<dbReference type="EMBL" id="JAAMOX010000001">
    <property type="protein sequence ID" value="NIH52573.1"/>
    <property type="molecule type" value="Genomic_DNA"/>
</dbReference>
<dbReference type="AlphaFoldDB" id="A0A7X5QZ01"/>
<comment type="caution">
    <text evidence="3">The sequence shown here is derived from an EMBL/GenBank/DDBJ whole genome shotgun (WGS) entry which is preliminary data.</text>
</comment>
<gene>
    <name evidence="3" type="ORF">FHX76_000441</name>
</gene>
<sequence>MRKPFGTSSRSSVIRPVLVLAVIGVMTLSGCAASDSAQPQQSASVQPSAPPTPNASNPDVAETPGLVNKTAETTAETTVEFRVTGDAGTALVRNVVVLTDADSNGDTTKHDLPWSETVTLTAAETEGFHKLVLFAKNVDGERGNISCEITVNGEAVAAEQTTGFQPVTCLYVSN</sequence>
<evidence type="ECO:0000256" key="1">
    <source>
        <dbReference type="SAM" id="MobiDB-lite"/>
    </source>
</evidence>
<feature type="compositionally biased region" description="Low complexity" evidence="1">
    <location>
        <begin position="37"/>
        <end position="47"/>
    </location>
</feature>
<keyword evidence="4" id="KW-1185">Reference proteome</keyword>
<feature type="chain" id="PRO_5038977650" description="MmpS family membrane protein" evidence="2">
    <location>
        <begin position="33"/>
        <end position="174"/>
    </location>
</feature>